<evidence type="ECO:0000313" key="1">
    <source>
        <dbReference type="EMBL" id="GAA0470503.1"/>
    </source>
</evidence>
<keyword evidence="2" id="KW-1185">Reference proteome</keyword>
<protein>
    <recommendedName>
        <fullName evidence="3">DUF4871 domain-containing protein</fullName>
    </recommendedName>
</protein>
<dbReference type="Proteomes" id="UP001500740">
    <property type="component" value="Unassembled WGS sequence"/>
</dbReference>
<proteinExistence type="predicted"/>
<dbReference type="EMBL" id="BAAACZ010000028">
    <property type="protein sequence ID" value="GAA0470503.1"/>
    <property type="molecule type" value="Genomic_DNA"/>
</dbReference>
<dbReference type="Gene3D" id="2.60.40.3830">
    <property type="match status" value="1"/>
</dbReference>
<evidence type="ECO:0000313" key="2">
    <source>
        <dbReference type="Proteomes" id="UP001500740"/>
    </source>
</evidence>
<sequence>MEKETSPTFSSHGQTMIGQENKIGFIYGEDIPLIAGEEQKYMWHLWGEPEELEGKFEVIGTNEETGKRVNVFETEKLGGPNNGADAHAPSSFSLPSSGIWELEAHVGNERFETLVVEVK</sequence>
<evidence type="ECO:0008006" key="3">
    <source>
        <dbReference type="Google" id="ProtNLM"/>
    </source>
</evidence>
<dbReference type="InterPro" id="IPR032366">
    <property type="entry name" value="DUF4871"/>
</dbReference>
<name>A0ABP3K3H6_9BACI</name>
<dbReference type="Pfam" id="PF16167">
    <property type="entry name" value="DUF4871"/>
    <property type="match status" value="1"/>
</dbReference>
<organism evidence="1 2">
    <name type="scientific">Alkalibacillus silvisoli</name>
    <dbReference type="NCBI Taxonomy" id="392823"/>
    <lineage>
        <taxon>Bacteria</taxon>
        <taxon>Bacillati</taxon>
        <taxon>Bacillota</taxon>
        <taxon>Bacilli</taxon>
        <taxon>Bacillales</taxon>
        <taxon>Bacillaceae</taxon>
        <taxon>Alkalibacillus</taxon>
    </lineage>
</organism>
<gene>
    <name evidence="1" type="ORF">GCM10008935_28020</name>
</gene>
<accession>A0ABP3K3H6</accession>
<reference evidence="2" key="1">
    <citation type="journal article" date="2019" name="Int. J. Syst. Evol. Microbiol.">
        <title>The Global Catalogue of Microorganisms (GCM) 10K type strain sequencing project: providing services to taxonomists for standard genome sequencing and annotation.</title>
        <authorList>
            <consortium name="The Broad Institute Genomics Platform"/>
            <consortium name="The Broad Institute Genome Sequencing Center for Infectious Disease"/>
            <person name="Wu L."/>
            <person name="Ma J."/>
        </authorList>
    </citation>
    <scope>NUCLEOTIDE SEQUENCE [LARGE SCALE GENOMIC DNA]</scope>
    <source>
        <strain evidence="2">JCM 14193</strain>
    </source>
</reference>
<comment type="caution">
    <text evidence="1">The sequence shown here is derived from an EMBL/GenBank/DDBJ whole genome shotgun (WGS) entry which is preliminary data.</text>
</comment>